<keyword evidence="1" id="KW-0812">Transmembrane</keyword>
<keyword evidence="1" id="KW-0472">Membrane</keyword>
<dbReference type="EMBL" id="RJND01000003">
    <property type="protein sequence ID" value="RSI52676.1"/>
    <property type="molecule type" value="Genomic_DNA"/>
</dbReference>
<keyword evidence="1" id="KW-1133">Transmembrane helix</keyword>
<dbReference type="RefSeq" id="WP_125337538.1">
    <property type="nucleotide sequence ID" value="NZ_CP076615.1"/>
</dbReference>
<organism evidence="2 3">
    <name type="scientific">Streptococcus sanguinis</name>
    <dbReference type="NCBI Taxonomy" id="1305"/>
    <lineage>
        <taxon>Bacteria</taxon>
        <taxon>Bacillati</taxon>
        <taxon>Bacillota</taxon>
        <taxon>Bacilli</taxon>
        <taxon>Lactobacillales</taxon>
        <taxon>Streptococcaceae</taxon>
        <taxon>Streptococcus</taxon>
    </lineage>
</organism>
<evidence type="ECO:0008006" key="4">
    <source>
        <dbReference type="Google" id="ProtNLM"/>
    </source>
</evidence>
<protein>
    <recommendedName>
        <fullName evidence="4">Phage protein</fullName>
    </recommendedName>
</protein>
<evidence type="ECO:0000313" key="3">
    <source>
        <dbReference type="Proteomes" id="UP000280406"/>
    </source>
</evidence>
<comment type="caution">
    <text evidence="2">The sequence shown here is derived from an EMBL/GenBank/DDBJ whole genome shotgun (WGS) entry which is preliminary data.</text>
</comment>
<reference evidence="2 3" key="1">
    <citation type="submission" date="2018-11" db="EMBL/GenBank/DDBJ databases">
        <title>Species Designations Belie Phenotypic and Genotypic Heterogeneity in Oral Streptococci.</title>
        <authorList>
            <person name="Velsko I."/>
        </authorList>
    </citation>
    <scope>NUCLEOTIDE SEQUENCE [LARGE SCALE GENOMIC DNA]</scope>
    <source>
        <strain evidence="2 3">BCC37</strain>
    </source>
</reference>
<gene>
    <name evidence="2" type="ORF">D8869_04320</name>
</gene>
<proteinExistence type="predicted"/>
<feature type="transmembrane region" description="Helical" evidence="1">
    <location>
        <begin position="12"/>
        <end position="31"/>
    </location>
</feature>
<accession>A0AB74DPZ1</accession>
<dbReference type="AlphaFoldDB" id="A0AB74DPZ1"/>
<name>A0AB74DPZ1_STRSA</name>
<dbReference type="Proteomes" id="UP000280406">
    <property type="component" value="Unassembled WGS sequence"/>
</dbReference>
<feature type="transmembrane region" description="Helical" evidence="1">
    <location>
        <begin position="51"/>
        <end position="69"/>
    </location>
</feature>
<evidence type="ECO:0000313" key="2">
    <source>
        <dbReference type="EMBL" id="RSI52676.1"/>
    </source>
</evidence>
<sequence>MINKLDGLSPFWKTIIFFSVFSILLFAVDSFDLVTKLFELLGMKPIHMNSWLAYIGSISGLLMTSYIYTASLKKDSDIREIEQRYNNLPKLIMEVDLTDNNLRLSAKNIGLNHAIIKSWKLNELEDQSGNTQQLHETEGDINQFPIVEKNKKYSEDIPIDEGIEISNIKEIIIIYTDIFEKNYYYNKFKNENGKFNQVGKCGIFDQNRTEENKVKISK</sequence>
<evidence type="ECO:0000256" key="1">
    <source>
        <dbReference type="SAM" id="Phobius"/>
    </source>
</evidence>